<dbReference type="KEGG" id="gom:D7316_03714"/>
<evidence type="ECO:0000256" key="3">
    <source>
        <dbReference type="ARBA" id="ARBA00022597"/>
    </source>
</evidence>
<keyword evidence="2" id="KW-0813">Transport</keyword>
<dbReference type="PROSITE" id="PS50850">
    <property type="entry name" value="MFS"/>
    <property type="match status" value="1"/>
</dbReference>
<keyword evidence="6 7" id="KW-0472">Membrane</keyword>
<evidence type="ECO:0000256" key="5">
    <source>
        <dbReference type="ARBA" id="ARBA00022989"/>
    </source>
</evidence>
<evidence type="ECO:0000256" key="4">
    <source>
        <dbReference type="ARBA" id="ARBA00022692"/>
    </source>
</evidence>
<dbReference type="InterPro" id="IPR011701">
    <property type="entry name" value="MFS"/>
</dbReference>
<organism evidence="9 10">
    <name type="scientific">Gordonia insulae</name>
    <dbReference type="NCBI Taxonomy" id="2420509"/>
    <lineage>
        <taxon>Bacteria</taxon>
        <taxon>Bacillati</taxon>
        <taxon>Actinomycetota</taxon>
        <taxon>Actinomycetes</taxon>
        <taxon>Mycobacteriales</taxon>
        <taxon>Gordoniaceae</taxon>
        <taxon>Gordonia</taxon>
    </lineage>
</organism>
<reference evidence="9 10" key="1">
    <citation type="submission" date="2018-11" db="EMBL/GenBank/DDBJ databases">
        <title>Gordonia insulae sp. nov., isolated from an island soil.</title>
        <authorList>
            <person name="Kim Y.S."/>
            <person name="Kim S.B."/>
        </authorList>
    </citation>
    <scope>NUCLEOTIDE SEQUENCE [LARGE SCALE GENOMIC DNA]</scope>
    <source>
        <strain evidence="9 10">MMS17-SY073</strain>
    </source>
</reference>
<name>A0A3G8JQ64_9ACTN</name>
<evidence type="ECO:0000259" key="8">
    <source>
        <dbReference type="PROSITE" id="PS50850"/>
    </source>
</evidence>
<dbReference type="PANTHER" id="PTHR43184:SF12">
    <property type="entry name" value="SUGAR PHOSPHATE EXCHANGER 3"/>
    <property type="match status" value="1"/>
</dbReference>
<dbReference type="InterPro" id="IPR000849">
    <property type="entry name" value="Sugar_P_transporter"/>
</dbReference>
<feature type="transmembrane region" description="Helical" evidence="7">
    <location>
        <begin position="26"/>
        <end position="44"/>
    </location>
</feature>
<proteinExistence type="predicted"/>
<feature type="transmembrane region" description="Helical" evidence="7">
    <location>
        <begin position="261"/>
        <end position="284"/>
    </location>
</feature>
<dbReference type="Proteomes" id="UP000271469">
    <property type="component" value="Chromosome"/>
</dbReference>
<sequence length="446" mass="47550">MTTSPTLDGIRDAEIVPLYRRWRVQTFAVTWIIYAGFYFTRQAFSVAKLGILEDPVLSTTLSKSVLANLDAAYLAAYAAGQFVWGAMSDRFGPRRVLLGGLAVSAVVALLMGLLPALVFLAPLMILQGLAQSTGWSGTLTNMAQFFTISERGRILGLWSTNYAFGGLAAAPFLGWIAYSVFDDWRVAFFTGAAVVGVIILITLRFQRNSPKDVGLPEIEAFRAELHEPAPVGDVTDEDRDMAQPTTSAWQTYRTVLGNKMVITLGLTYFLLKPARYAILLWGPVIVAERLTGASNLTAITVPIAFGVAGVLAPILLGQISDRVFKAKRIPACVISLVILVAALVLFTPLTAMQNVWIMVAVLFVIGLTLYGADAMVSCVSAVDFGTSKHAGAASGIINGCGSVGAIFGGLLPGYLGTTALFYGFAGAAAVAALILLPHWNRVPSTD</sequence>
<feature type="transmembrane region" description="Helical" evidence="7">
    <location>
        <begin position="355"/>
        <end position="379"/>
    </location>
</feature>
<dbReference type="EMBL" id="CP033972">
    <property type="protein sequence ID" value="AZG47106.1"/>
    <property type="molecule type" value="Genomic_DNA"/>
</dbReference>
<evidence type="ECO:0000256" key="2">
    <source>
        <dbReference type="ARBA" id="ARBA00022448"/>
    </source>
</evidence>
<feature type="domain" description="Major facilitator superfamily (MFS) profile" evidence="8">
    <location>
        <begin position="26"/>
        <end position="443"/>
    </location>
</feature>
<dbReference type="PANTHER" id="PTHR43184">
    <property type="entry name" value="MAJOR FACILITATOR SUPERFAMILY TRANSPORTER 16, ISOFORM B"/>
    <property type="match status" value="1"/>
</dbReference>
<feature type="transmembrane region" description="Helical" evidence="7">
    <location>
        <begin position="184"/>
        <end position="203"/>
    </location>
</feature>
<dbReference type="GO" id="GO:0022857">
    <property type="term" value="F:transmembrane transporter activity"/>
    <property type="evidence" value="ECO:0007669"/>
    <property type="project" value="InterPro"/>
</dbReference>
<keyword evidence="4 7" id="KW-0812">Transmembrane</keyword>
<protein>
    <submittedName>
        <fullName evidence="9">Glycerol-3-phosphate transporter</fullName>
    </submittedName>
</protein>
<evidence type="ECO:0000256" key="6">
    <source>
        <dbReference type="ARBA" id="ARBA00023136"/>
    </source>
</evidence>
<dbReference type="SUPFAM" id="SSF103473">
    <property type="entry name" value="MFS general substrate transporter"/>
    <property type="match status" value="1"/>
</dbReference>
<dbReference type="InterPro" id="IPR036259">
    <property type="entry name" value="MFS_trans_sf"/>
</dbReference>
<evidence type="ECO:0000313" key="9">
    <source>
        <dbReference type="EMBL" id="AZG47106.1"/>
    </source>
</evidence>
<accession>A0A3G8JQ64</accession>
<feature type="transmembrane region" description="Helical" evidence="7">
    <location>
        <begin position="64"/>
        <end position="84"/>
    </location>
</feature>
<feature type="transmembrane region" description="Helical" evidence="7">
    <location>
        <begin position="296"/>
        <end position="317"/>
    </location>
</feature>
<dbReference type="PIRSF" id="PIRSF002808">
    <property type="entry name" value="Hexose_phosphate_transp"/>
    <property type="match status" value="1"/>
</dbReference>
<comment type="subcellular location">
    <subcellularLocation>
        <location evidence="1">Cell membrane</location>
        <topology evidence="1">Multi-pass membrane protein</topology>
    </subcellularLocation>
</comment>
<feature type="transmembrane region" description="Helical" evidence="7">
    <location>
        <begin position="420"/>
        <end position="439"/>
    </location>
</feature>
<keyword evidence="3" id="KW-0762">Sugar transport</keyword>
<evidence type="ECO:0000313" key="10">
    <source>
        <dbReference type="Proteomes" id="UP000271469"/>
    </source>
</evidence>
<dbReference type="Pfam" id="PF07690">
    <property type="entry name" value="MFS_1"/>
    <property type="match status" value="1"/>
</dbReference>
<feature type="transmembrane region" description="Helical" evidence="7">
    <location>
        <begin position="96"/>
        <end position="118"/>
    </location>
</feature>
<evidence type="ECO:0000256" key="7">
    <source>
        <dbReference type="SAM" id="Phobius"/>
    </source>
</evidence>
<dbReference type="AlphaFoldDB" id="A0A3G8JQ64"/>
<keyword evidence="10" id="KW-1185">Reference proteome</keyword>
<feature type="transmembrane region" description="Helical" evidence="7">
    <location>
        <begin position="155"/>
        <end position="178"/>
    </location>
</feature>
<evidence type="ECO:0000256" key="1">
    <source>
        <dbReference type="ARBA" id="ARBA00004651"/>
    </source>
</evidence>
<feature type="transmembrane region" description="Helical" evidence="7">
    <location>
        <begin position="329"/>
        <end position="349"/>
    </location>
</feature>
<keyword evidence="5 7" id="KW-1133">Transmembrane helix</keyword>
<feature type="transmembrane region" description="Helical" evidence="7">
    <location>
        <begin position="391"/>
        <end position="414"/>
    </location>
</feature>
<dbReference type="RefSeq" id="WP_124709521.1">
    <property type="nucleotide sequence ID" value="NZ_CP033972.1"/>
</dbReference>
<dbReference type="OrthoDB" id="3264704at2"/>
<dbReference type="Gene3D" id="1.20.1250.20">
    <property type="entry name" value="MFS general substrate transporter like domains"/>
    <property type="match status" value="2"/>
</dbReference>
<dbReference type="InterPro" id="IPR020846">
    <property type="entry name" value="MFS_dom"/>
</dbReference>
<dbReference type="GO" id="GO:0005886">
    <property type="term" value="C:plasma membrane"/>
    <property type="evidence" value="ECO:0007669"/>
    <property type="project" value="UniProtKB-SubCell"/>
</dbReference>
<gene>
    <name evidence="9" type="primary">glpT</name>
    <name evidence="9" type="ORF">D7316_03714</name>
</gene>